<organism evidence="2 3">
    <name type="scientific">Brevundimonas faecalis</name>
    <dbReference type="NCBI Taxonomy" id="947378"/>
    <lineage>
        <taxon>Bacteria</taxon>
        <taxon>Pseudomonadati</taxon>
        <taxon>Pseudomonadota</taxon>
        <taxon>Alphaproteobacteria</taxon>
        <taxon>Caulobacterales</taxon>
        <taxon>Caulobacteraceae</taxon>
        <taxon>Brevundimonas</taxon>
    </lineage>
</organism>
<name>A0ABV2RCB9_9CAUL</name>
<feature type="chain" id="PRO_5046868756" evidence="1">
    <location>
        <begin position="20"/>
        <end position="142"/>
    </location>
</feature>
<dbReference type="InterPro" id="IPR018673">
    <property type="entry name" value="DUF2141"/>
</dbReference>
<evidence type="ECO:0000313" key="3">
    <source>
        <dbReference type="Proteomes" id="UP001549313"/>
    </source>
</evidence>
<comment type="caution">
    <text evidence="2">The sequence shown here is derived from an EMBL/GenBank/DDBJ whole genome shotgun (WGS) entry which is preliminary data.</text>
</comment>
<dbReference type="EMBL" id="JBEPTF010000002">
    <property type="protein sequence ID" value="MET4684070.1"/>
    <property type="molecule type" value="Genomic_DNA"/>
</dbReference>
<reference evidence="2 3" key="1">
    <citation type="submission" date="2024-06" db="EMBL/GenBank/DDBJ databases">
        <title>Sorghum-associated microbial communities from plants grown in Nebraska, USA.</title>
        <authorList>
            <person name="Schachtman D."/>
        </authorList>
    </citation>
    <scope>NUCLEOTIDE SEQUENCE [LARGE SCALE GENOMIC DNA]</scope>
    <source>
        <strain evidence="2 3">2814</strain>
    </source>
</reference>
<dbReference type="Proteomes" id="UP001549313">
    <property type="component" value="Unassembled WGS sequence"/>
</dbReference>
<keyword evidence="1" id="KW-0732">Signal</keyword>
<gene>
    <name evidence="2" type="ORF">ABIE19_002000</name>
</gene>
<sequence>MIRSLAFAAVLAFAAPALAQPASSTADNRLTLTFETAAETGAVLVALYDSEAAYEGGQPARVAQVDVAAGQNEAVFDLPAGTYGMKAVHDVNGNGKMDVNPFGMPSEPYAFSNNAVGNMGPAKWDRARFEVSGVTAQTIRIR</sequence>
<dbReference type="RefSeq" id="WP_354089025.1">
    <property type="nucleotide sequence ID" value="NZ_JBEPTF010000002.1"/>
</dbReference>
<protein>
    <submittedName>
        <fullName evidence="2">Uncharacterized protein (DUF2141 family)</fullName>
    </submittedName>
</protein>
<evidence type="ECO:0000256" key="1">
    <source>
        <dbReference type="SAM" id="SignalP"/>
    </source>
</evidence>
<proteinExistence type="predicted"/>
<feature type="signal peptide" evidence="1">
    <location>
        <begin position="1"/>
        <end position="19"/>
    </location>
</feature>
<evidence type="ECO:0000313" key="2">
    <source>
        <dbReference type="EMBL" id="MET4684070.1"/>
    </source>
</evidence>
<dbReference type="Pfam" id="PF09912">
    <property type="entry name" value="DUF2141"/>
    <property type="match status" value="1"/>
</dbReference>
<keyword evidence="3" id="KW-1185">Reference proteome</keyword>
<accession>A0ABV2RCB9</accession>